<reference evidence="2" key="1">
    <citation type="submission" date="2020-06" db="EMBL/GenBank/DDBJ databases">
        <authorList>
            <person name="Li T."/>
            <person name="Hu X."/>
            <person name="Zhang T."/>
            <person name="Song X."/>
            <person name="Zhang H."/>
            <person name="Dai N."/>
            <person name="Sheng W."/>
            <person name="Hou X."/>
            <person name="Wei L."/>
        </authorList>
    </citation>
    <scope>NUCLEOTIDE SEQUENCE</scope>
    <source>
        <strain evidence="2">KEN1</strain>
        <tissue evidence="2">Leaf</tissue>
    </source>
</reference>
<dbReference type="PANTHER" id="PTHR33240">
    <property type="entry name" value="OS08G0508500 PROTEIN"/>
    <property type="match status" value="1"/>
</dbReference>
<reference evidence="2" key="2">
    <citation type="journal article" date="2024" name="Plant">
        <title>Genomic evolution and insights into agronomic trait innovations of Sesamum species.</title>
        <authorList>
            <person name="Miao H."/>
            <person name="Wang L."/>
            <person name="Qu L."/>
            <person name="Liu H."/>
            <person name="Sun Y."/>
            <person name="Le M."/>
            <person name="Wang Q."/>
            <person name="Wei S."/>
            <person name="Zheng Y."/>
            <person name="Lin W."/>
            <person name="Duan Y."/>
            <person name="Cao H."/>
            <person name="Xiong S."/>
            <person name="Wang X."/>
            <person name="Wei L."/>
            <person name="Li C."/>
            <person name="Ma Q."/>
            <person name="Ju M."/>
            <person name="Zhao R."/>
            <person name="Li G."/>
            <person name="Mu C."/>
            <person name="Tian Q."/>
            <person name="Mei H."/>
            <person name="Zhang T."/>
            <person name="Gao T."/>
            <person name="Zhang H."/>
        </authorList>
    </citation>
    <scope>NUCLEOTIDE SEQUENCE</scope>
    <source>
        <strain evidence="2">KEN1</strain>
    </source>
</reference>
<evidence type="ECO:0000313" key="2">
    <source>
        <dbReference type="EMBL" id="KAL0383835.1"/>
    </source>
</evidence>
<dbReference type="EMBL" id="JACGWN010000214">
    <property type="protein sequence ID" value="KAL0383835.1"/>
    <property type="molecule type" value="Genomic_DNA"/>
</dbReference>
<protein>
    <submittedName>
        <fullName evidence="2">Uncharacterized protein</fullName>
    </submittedName>
</protein>
<gene>
    <name evidence="2" type="ORF">Slati_4607000</name>
</gene>
<dbReference type="PANTHER" id="PTHR33240:SF8">
    <property type="entry name" value="OS03G0439900 PROTEIN"/>
    <property type="match status" value="1"/>
</dbReference>
<dbReference type="AlphaFoldDB" id="A0AAW2RVE7"/>
<keyword evidence="1" id="KW-0812">Transmembrane</keyword>
<keyword evidence="1" id="KW-0472">Membrane</keyword>
<feature type="non-terminal residue" evidence="2">
    <location>
        <position position="1"/>
    </location>
</feature>
<keyword evidence="1" id="KW-1133">Transmembrane helix</keyword>
<evidence type="ECO:0000256" key="1">
    <source>
        <dbReference type="SAM" id="Phobius"/>
    </source>
</evidence>
<sequence length="107" mass="12137">ILFMDMVRKMDMGEVQLQLVMTPLVGFGGSEMIPVGTCMIQFLVVDIPFAYIMVLVRPGLNMFKSVVSTYHLKMKFPTINGVGEVQCDQREARRCYNLSLKQIKQDG</sequence>
<name>A0AAW2RVE7_9LAMI</name>
<proteinExistence type="predicted"/>
<comment type="caution">
    <text evidence="2">The sequence shown here is derived from an EMBL/GenBank/DDBJ whole genome shotgun (WGS) entry which is preliminary data.</text>
</comment>
<accession>A0AAW2RVE7</accession>
<feature type="transmembrane region" description="Helical" evidence="1">
    <location>
        <begin position="32"/>
        <end position="56"/>
    </location>
</feature>
<organism evidence="2">
    <name type="scientific">Sesamum latifolium</name>
    <dbReference type="NCBI Taxonomy" id="2727402"/>
    <lineage>
        <taxon>Eukaryota</taxon>
        <taxon>Viridiplantae</taxon>
        <taxon>Streptophyta</taxon>
        <taxon>Embryophyta</taxon>
        <taxon>Tracheophyta</taxon>
        <taxon>Spermatophyta</taxon>
        <taxon>Magnoliopsida</taxon>
        <taxon>eudicotyledons</taxon>
        <taxon>Gunneridae</taxon>
        <taxon>Pentapetalae</taxon>
        <taxon>asterids</taxon>
        <taxon>lamiids</taxon>
        <taxon>Lamiales</taxon>
        <taxon>Pedaliaceae</taxon>
        <taxon>Sesamum</taxon>
    </lineage>
</organism>